<evidence type="ECO:0000313" key="1">
    <source>
        <dbReference type="EMBL" id="CAI9544328.1"/>
    </source>
</evidence>
<proteinExistence type="predicted"/>
<accession>A0ABN9B9W8</accession>
<reference evidence="1" key="1">
    <citation type="submission" date="2023-05" db="EMBL/GenBank/DDBJ databases">
        <authorList>
            <person name="Stuckert A."/>
        </authorList>
    </citation>
    <scope>NUCLEOTIDE SEQUENCE</scope>
</reference>
<evidence type="ECO:0000313" key="2">
    <source>
        <dbReference type="Proteomes" id="UP001162483"/>
    </source>
</evidence>
<organism evidence="1 2">
    <name type="scientific">Staurois parvus</name>
    <dbReference type="NCBI Taxonomy" id="386267"/>
    <lineage>
        <taxon>Eukaryota</taxon>
        <taxon>Metazoa</taxon>
        <taxon>Chordata</taxon>
        <taxon>Craniata</taxon>
        <taxon>Vertebrata</taxon>
        <taxon>Euteleostomi</taxon>
        <taxon>Amphibia</taxon>
        <taxon>Batrachia</taxon>
        <taxon>Anura</taxon>
        <taxon>Neobatrachia</taxon>
        <taxon>Ranoidea</taxon>
        <taxon>Ranidae</taxon>
        <taxon>Staurois</taxon>
    </lineage>
</organism>
<protein>
    <submittedName>
        <fullName evidence="1">Uncharacterized protein</fullName>
    </submittedName>
</protein>
<keyword evidence="2" id="KW-1185">Reference proteome</keyword>
<sequence>MSRQSAPGHVLPAQGCTDVPCIFTRIQPLCPNVTFVQVHGLKL</sequence>
<name>A0ABN9B9W8_9NEOB</name>
<dbReference type="Proteomes" id="UP001162483">
    <property type="component" value="Unassembled WGS sequence"/>
</dbReference>
<comment type="caution">
    <text evidence="1">The sequence shown here is derived from an EMBL/GenBank/DDBJ whole genome shotgun (WGS) entry which is preliminary data.</text>
</comment>
<feature type="non-terminal residue" evidence="1">
    <location>
        <position position="43"/>
    </location>
</feature>
<gene>
    <name evidence="1" type="ORF">SPARVUS_LOCUS2455071</name>
</gene>
<dbReference type="EMBL" id="CATNWA010003004">
    <property type="protein sequence ID" value="CAI9544328.1"/>
    <property type="molecule type" value="Genomic_DNA"/>
</dbReference>